<evidence type="ECO:0000256" key="20">
    <source>
        <dbReference type="PROSITE-ProRule" id="PRU10141"/>
    </source>
</evidence>
<dbReference type="InterPro" id="IPR011009">
    <property type="entry name" value="Kinase-like_dom_sf"/>
</dbReference>
<feature type="binding site" evidence="20">
    <location>
        <position position="333"/>
    </location>
    <ligand>
        <name>ATP</name>
        <dbReference type="ChEBI" id="CHEBI:30616"/>
    </ligand>
</feature>
<dbReference type="SMART" id="SM00220">
    <property type="entry name" value="S_TKc"/>
    <property type="match status" value="1"/>
</dbReference>
<keyword evidence="11 20" id="KW-0547">Nucleotide-binding</keyword>
<dbReference type="InterPro" id="IPR044775">
    <property type="entry name" value="MFS_ERD6/Tret1-like"/>
</dbReference>
<comment type="caution">
    <text evidence="25">The sequence shown here is derived from an EMBL/GenBank/DDBJ whole genome shotgun (WGS) entry which is preliminary data.</text>
</comment>
<dbReference type="InterPro" id="IPR008271">
    <property type="entry name" value="Ser/Thr_kinase_AS"/>
</dbReference>
<evidence type="ECO:0000256" key="12">
    <source>
        <dbReference type="ARBA" id="ARBA00022777"/>
    </source>
</evidence>
<keyword evidence="14 21" id="KW-1133">Transmembrane helix</keyword>
<reference evidence="26" key="2">
    <citation type="submission" date="2019-10" db="EMBL/GenBank/DDBJ databases">
        <title>A de novo genome assembly of a pear dwarfing rootstock.</title>
        <authorList>
            <person name="Wang F."/>
            <person name="Wang J."/>
            <person name="Li S."/>
            <person name="Zhang Y."/>
            <person name="Fang M."/>
            <person name="Ma L."/>
            <person name="Zhao Y."/>
            <person name="Jiang S."/>
        </authorList>
    </citation>
    <scope>NUCLEOTIDE SEQUENCE [LARGE SCALE GENOMIC DNA]</scope>
</reference>
<evidence type="ECO:0000256" key="8">
    <source>
        <dbReference type="ARBA" id="ARBA00022679"/>
    </source>
</evidence>
<evidence type="ECO:0000256" key="15">
    <source>
        <dbReference type="ARBA" id="ARBA00023136"/>
    </source>
</evidence>
<feature type="chain" id="PRO_5024375894" description="non-specific serine/threonine protein kinase" evidence="22">
    <location>
        <begin position="35"/>
        <end position="1090"/>
    </location>
</feature>
<dbReference type="InterPro" id="IPR043891">
    <property type="entry name" value="SPARK"/>
</dbReference>
<feature type="transmembrane region" description="Helical" evidence="21">
    <location>
        <begin position="987"/>
        <end position="1012"/>
    </location>
</feature>
<evidence type="ECO:0000313" key="26">
    <source>
        <dbReference type="Proteomes" id="UP000327157"/>
    </source>
</evidence>
<evidence type="ECO:0000256" key="7">
    <source>
        <dbReference type="ARBA" id="ARBA00022597"/>
    </source>
</evidence>
<dbReference type="Gene3D" id="1.20.1250.20">
    <property type="entry name" value="MFS general substrate transporter like domains"/>
    <property type="match status" value="1"/>
</dbReference>
<evidence type="ECO:0000256" key="22">
    <source>
        <dbReference type="SAM" id="SignalP"/>
    </source>
</evidence>
<dbReference type="SUPFAM" id="SSF103473">
    <property type="entry name" value="MFS general substrate transporter"/>
    <property type="match status" value="1"/>
</dbReference>
<evidence type="ECO:0000256" key="1">
    <source>
        <dbReference type="ARBA" id="ARBA00004141"/>
    </source>
</evidence>
<keyword evidence="9 21" id="KW-0812">Transmembrane</keyword>
<dbReference type="SUPFAM" id="SSF56112">
    <property type="entry name" value="Protein kinase-like (PK-like)"/>
    <property type="match status" value="1"/>
</dbReference>
<dbReference type="GO" id="GO:0016020">
    <property type="term" value="C:membrane"/>
    <property type="evidence" value="ECO:0007669"/>
    <property type="project" value="UniProtKB-SubCell"/>
</dbReference>
<dbReference type="PRINTS" id="PR00171">
    <property type="entry name" value="SUGRTRNSPORT"/>
</dbReference>
<keyword evidence="12 25" id="KW-0418">Kinase</keyword>
<dbReference type="FunFam" id="3.30.200.20:FF:000390">
    <property type="entry name" value="probable LRR receptor-like serine/threonine-protein kinase RKF3"/>
    <property type="match status" value="1"/>
</dbReference>
<evidence type="ECO:0000259" key="23">
    <source>
        <dbReference type="PROSITE" id="PS50011"/>
    </source>
</evidence>
<dbReference type="CDD" id="cd17358">
    <property type="entry name" value="MFS_GLUT6_8_Class3_like"/>
    <property type="match status" value="1"/>
</dbReference>
<evidence type="ECO:0000256" key="10">
    <source>
        <dbReference type="ARBA" id="ARBA00022729"/>
    </source>
</evidence>
<feature type="transmembrane region" description="Helical" evidence="21">
    <location>
        <begin position="754"/>
        <end position="773"/>
    </location>
</feature>
<dbReference type="PROSITE" id="PS00216">
    <property type="entry name" value="SUGAR_TRANSPORT_1"/>
    <property type="match status" value="2"/>
</dbReference>
<dbReference type="InterPro" id="IPR003663">
    <property type="entry name" value="Sugar/inositol_transpt"/>
</dbReference>
<name>A0A5N5FQQ5_9ROSA</name>
<reference evidence="25 26" key="1">
    <citation type="submission" date="2019-09" db="EMBL/GenBank/DDBJ databases">
        <authorList>
            <person name="Ou C."/>
        </authorList>
    </citation>
    <scope>NUCLEOTIDE SEQUENCE [LARGE SCALE GENOMIC DNA]</scope>
    <source>
        <strain evidence="25">S2</strain>
        <tissue evidence="25">Leaf</tissue>
    </source>
</reference>
<dbReference type="InterPro" id="IPR005829">
    <property type="entry name" value="Sugar_transporter_CS"/>
</dbReference>
<feature type="domain" description="Protein kinase" evidence="23">
    <location>
        <begin position="305"/>
        <end position="588"/>
    </location>
</feature>
<keyword evidence="13 20" id="KW-0067">ATP-binding</keyword>
<evidence type="ECO:0000256" key="4">
    <source>
        <dbReference type="ARBA" id="ARBA00012513"/>
    </source>
</evidence>
<dbReference type="Pfam" id="PF00069">
    <property type="entry name" value="Pkinase"/>
    <property type="match status" value="1"/>
</dbReference>
<dbReference type="PANTHER" id="PTHR48021">
    <property type="match status" value="1"/>
</dbReference>
<evidence type="ECO:0000256" key="19">
    <source>
        <dbReference type="ARBA" id="ARBA00048679"/>
    </source>
</evidence>
<organism evidence="25 26">
    <name type="scientific">Pyrus ussuriensis x Pyrus communis</name>
    <dbReference type="NCBI Taxonomy" id="2448454"/>
    <lineage>
        <taxon>Eukaryota</taxon>
        <taxon>Viridiplantae</taxon>
        <taxon>Streptophyta</taxon>
        <taxon>Embryophyta</taxon>
        <taxon>Tracheophyta</taxon>
        <taxon>Spermatophyta</taxon>
        <taxon>Magnoliopsida</taxon>
        <taxon>eudicotyledons</taxon>
        <taxon>Gunneridae</taxon>
        <taxon>Pentapetalae</taxon>
        <taxon>rosids</taxon>
        <taxon>fabids</taxon>
        <taxon>Rosales</taxon>
        <taxon>Rosaceae</taxon>
        <taxon>Amygdaloideae</taxon>
        <taxon>Maleae</taxon>
        <taxon>Pyrus</taxon>
    </lineage>
</organism>
<feature type="transmembrane region" description="Helical" evidence="21">
    <location>
        <begin position="887"/>
        <end position="914"/>
    </location>
</feature>
<evidence type="ECO:0000256" key="21">
    <source>
        <dbReference type="SAM" id="Phobius"/>
    </source>
</evidence>
<dbReference type="Gene3D" id="3.30.200.20">
    <property type="entry name" value="Phosphorylase Kinase, domain 1"/>
    <property type="match status" value="1"/>
</dbReference>
<dbReference type="EMBL" id="SMOL01000559">
    <property type="protein sequence ID" value="KAB2605237.1"/>
    <property type="molecule type" value="Genomic_DNA"/>
</dbReference>
<evidence type="ECO:0000256" key="14">
    <source>
        <dbReference type="ARBA" id="ARBA00022989"/>
    </source>
</evidence>
<evidence type="ECO:0000256" key="11">
    <source>
        <dbReference type="ARBA" id="ARBA00022741"/>
    </source>
</evidence>
<dbReference type="InterPro" id="IPR000719">
    <property type="entry name" value="Prot_kinase_dom"/>
</dbReference>
<feature type="transmembrane region" description="Helical" evidence="21">
    <location>
        <begin position="1055"/>
        <end position="1073"/>
    </location>
</feature>
<evidence type="ECO:0000256" key="13">
    <source>
        <dbReference type="ARBA" id="ARBA00022840"/>
    </source>
</evidence>
<keyword evidence="16 25" id="KW-0675">Receptor</keyword>
<evidence type="ECO:0000259" key="24">
    <source>
        <dbReference type="PROSITE" id="PS50850"/>
    </source>
</evidence>
<evidence type="ECO:0000256" key="16">
    <source>
        <dbReference type="ARBA" id="ARBA00023170"/>
    </source>
</evidence>
<dbReference type="GO" id="GO:0004674">
    <property type="term" value="F:protein serine/threonine kinase activity"/>
    <property type="evidence" value="ECO:0007669"/>
    <property type="project" value="UniProtKB-KW"/>
</dbReference>
<dbReference type="InterPro" id="IPR005828">
    <property type="entry name" value="MFS_sugar_transport-like"/>
</dbReference>
<evidence type="ECO:0000256" key="2">
    <source>
        <dbReference type="ARBA" id="ARBA00004479"/>
    </source>
</evidence>
<dbReference type="FunFam" id="1.20.1250.20:FF:000043">
    <property type="entry name" value="sugar transporter ERD6-like 6"/>
    <property type="match status" value="1"/>
</dbReference>
<evidence type="ECO:0000256" key="17">
    <source>
        <dbReference type="ARBA" id="ARBA00023180"/>
    </source>
</evidence>
<comment type="catalytic activity">
    <reaction evidence="18">
        <text>L-threonyl-[protein] + ATP = O-phospho-L-threonyl-[protein] + ADP + H(+)</text>
        <dbReference type="Rhea" id="RHEA:46608"/>
        <dbReference type="Rhea" id="RHEA-COMP:11060"/>
        <dbReference type="Rhea" id="RHEA-COMP:11605"/>
        <dbReference type="ChEBI" id="CHEBI:15378"/>
        <dbReference type="ChEBI" id="CHEBI:30013"/>
        <dbReference type="ChEBI" id="CHEBI:30616"/>
        <dbReference type="ChEBI" id="CHEBI:61977"/>
        <dbReference type="ChEBI" id="CHEBI:456216"/>
        <dbReference type="EC" id="2.7.11.1"/>
    </reaction>
</comment>
<evidence type="ECO:0000256" key="5">
    <source>
        <dbReference type="ARBA" id="ARBA00022448"/>
    </source>
</evidence>
<feature type="transmembrane region" description="Helical" evidence="21">
    <location>
        <begin position="809"/>
        <end position="827"/>
    </location>
</feature>
<keyword evidence="5" id="KW-0813">Transport</keyword>
<accession>A0A5N5FQQ5</accession>
<feature type="transmembrane region" description="Helical" evidence="21">
    <location>
        <begin position="723"/>
        <end position="742"/>
    </location>
</feature>
<keyword evidence="15 21" id="KW-0472">Membrane</keyword>
<dbReference type="PROSITE" id="PS50011">
    <property type="entry name" value="PROTEIN_KINASE_DOM"/>
    <property type="match status" value="1"/>
</dbReference>
<keyword evidence="26" id="KW-1185">Reference proteome</keyword>
<feature type="transmembrane region" description="Helical" evidence="21">
    <location>
        <begin position="231"/>
        <end position="254"/>
    </location>
</feature>
<dbReference type="GO" id="GO:0005524">
    <property type="term" value="F:ATP binding"/>
    <property type="evidence" value="ECO:0007669"/>
    <property type="project" value="UniProtKB-UniRule"/>
</dbReference>
<protein>
    <recommendedName>
        <fullName evidence="4">non-specific serine/threonine protein kinase</fullName>
        <ecNumber evidence="4">2.7.11.1</ecNumber>
    </recommendedName>
</protein>
<feature type="signal peptide" evidence="22">
    <location>
        <begin position="1"/>
        <end position="34"/>
    </location>
</feature>
<dbReference type="NCBIfam" id="TIGR00879">
    <property type="entry name" value="SP"/>
    <property type="match status" value="1"/>
</dbReference>
<gene>
    <name evidence="25" type="ORF">D8674_004954</name>
</gene>
<comment type="subcellular location">
    <subcellularLocation>
        <location evidence="1">Membrane</location>
        <topology evidence="1">Multi-pass membrane protein</topology>
    </subcellularLocation>
    <subcellularLocation>
        <location evidence="2">Membrane</location>
        <topology evidence="2">Single-pass type I membrane protein</topology>
    </subcellularLocation>
</comment>
<evidence type="ECO:0000313" key="25">
    <source>
        <dbReference type="EMBL" id="KAB2605237.1"/>
    </source>
</evidence>
<dbReference type="PROSITE" id="PS00107">
    <property type="entry name" value="PROTEIN_KINASE_ATP"/>
    <property type="match status" value="1"/>
</dbReference>
<dbReference type="EC" id="2.7.11.1" evidence="4"/>
<feature type="domain" description="Major facilitator superfamily (MFS) profile" evidence="24">
    <location>
        <begin position="654"/>
        <end position="1077"/>
    </location>
</feature>
<evidence type="ECO:0000256" key="18">
    <source>
        <dbReference type="ARBA" id="ARBA00047899"/>
    </source>
</evidence>
<evidence type="ECO:0000256" key="3">
    <source>
        <dbReference type="ARBA" id="ARBA00010992"/>
    </source>
</evidence>
<keyword evidence="8" id="KW-0808">Transferase</keyword>
<comment type="catalytic activity">
    <reaction evidence="19">
        <text>L-seryl-[protein] + ATP = O-phospho-L-seryl-[protein] + ADP + H(+)</text>
        <dbReference type="Rhea" id="RHEA:17989"/>
        <dbReference type="Rhea" id="RHEA-COMP:9863"/>
        <dbReference type="Rhea" id="RHEA-COMP:11604"/>
        <dbReference type="ChEBI" id="CHEBI:15378"/>
        <dbReference type="ChEBI" id="CHEBI:29999"/>
        <dbReference type="ChEBI" id="CHEBI:30616"/>
        <dbReference type="ChEBI" id="CHEBI:83421"/>
        <dbReference type="ChEBI" id="CHEBI:456216"/>
        <dbReference type="EC" id="2.7.11.1"/>
    </reaction>
</comment>
<keyword evidence="7" id="KW-0762">Sugar transport</keyword>
<evidence type="ECO:0000256" key="6">
    <source>
        <dbReference type="ARBA" id="ARBA00022527"/>
    </source>
</evidence>
<proteinExistence type="inferred from homology"/>
<feature type="transmembrane region" description="Helical" evidence="21">
    <location>
        <begin position="920"/>
        <end position="942"/>
    </location>
</feature>
<keyword evidence="17" id="KW-0325">Glycoprotein</keyword>
<dbReference type="InterPro" id="IPR017441">
    <property type="entry name" value="Protein_kinase_ATP_BS"/>
</dbReference>
<evidence type="ECO:0000256" key="9">
    <source>
        <dbReference type="ARBA" id="ARBA00022692"/>
    </source>
</evidence>
<dbReference type="InterPro" id="IPR020846">
    <property type="entry name" value="MFS_dom"/>
</dbReference>
<reference evidence="25 26" key="3">
    <citation type="submission" date="2019-11" db="EMBL/GenBank/DDBJ databases">
        <title>A de novo genome assembly of a pear dwarfing rootstock.</title>
        <authorList>
            <person name="Wang F."/>
            <person name="Wang J."/>
            <person name="Li S."/>
            <person name="Zhang Y."/>
            <person name="Fang M."/>
            <person name="Ma L."/>
            <person name="Zhao Y."/>
            <person name="Jiang S."/>
        </authorList>
    </citation>
    <scope>NUCLEOTIDE SEQUENCE [LARGE SCALE GENOMIC DNA]</scope>
    <source>
        <strain evidence="25">S2</strain>
        <tissue evidence="25">Leaf</tissue>
    </source>
</reference>
<dbReference type="Pfam" id="PF00083">
    <property type="entry name" value="Sugar_tr"/>
    <property type="match status" value="1"/>
</dbReference>
<dbReference type="PROSITE" id="PS00108">
    <property type="entry name" value="PROTEIN_KINASE_ST"/>
    <property type="match status" value="1"/>
</dbReference>
<dbReference type="InterPro" id="IPR050549">
    <property type="entry name" value="MFS_Trehalose_Transporter"/>
</dbReference>
<dbReference type="PROSITE" id="PS50850">
    <property type="entry name" value="MFS"/>
    <property type="match status" value="1"/>
</dbReference>
<dbReference type="AlphaFoldDB" id="A0A5N5FQQ5"/>
<keyword evidence="6" id="KW-0723">Serine/threonine-protein kinase</keyword>
<feature type="transmembrane region" description="Helical" evidence="21">
    <location>
        <begin position="696"/>
        <end position="716"/>
    </location>
</feature>
<keyword evidence="10 22" id="KW-0732">Signal</keyword>
<feature type="transmembrane region" description="Helical" evidence="21">
    <location>
        <begin position="1024"/>
        <end position="1043"/>
    </location>
</feature>
<dbReference type="Gene3D" id="1.10.510.10">
    <property type="entry name" value="Transferase(Phosphotransferase) domain 1"/>
    <property type="match status" value="1"/>
</dbReference>
<dbReference type="OrthoDB" id="780646at2759"/>
<feature type="transmembrane region" description="Helical" evidence="21">
    <location>
        <begin position="954"/>
        <end position="975"/>
    </location>
</feature>
<comment type="similarity">
    <text evidence="3">Belongs to the major facilitator superfamily. Sugar transporter (TC 2.A.1.1) family.</text>
</comment>
<dbReference type="PANTHER" id="PTHR48021:SF13">
    <property type="entry name" value="SUGAR TRANSPORTER ERD6-LIKE 7"/>
    <property type="match status" value="1"/>
</dbReference>
<dbReference type="InterPro" id="IPR036259">
    <property type="entry name" value="MFS_trans_sf"/>
</dbReference>
<dbReference type="FunFam" id="1.10.510.10:FF:000287">
    <property type="entry name" value="probable LRR receptor-like serine/threonine-protein kinase RKF3"/>
    <property type="match status" value="1"/>
</dbReference>
<feature type="transmembrane region" description="Helical" evidence="21">
    <location>
        <begin position="785"/>
        <end position="803"/>
    </location>
</feature>
<dbReference type="GO" id="GO:0051119">
    <property type="term" value="F:sugar transmembrane transporter activity"/>
    <property type="evidence" value="ECO:0007669"/>
    <property type="project" value="InterPro"/>
</dbReference>
<dbReference type="Pfam" id="PF19160">
    <property type="entry name" value="SPARK"/>
    <property type="match status" value="1"/>
</dbReference>
<sequence length="1090" mass="118268">MPIQTAPYETVMSSSFLFLFLFLLLSSLPTPSLSQLNATVPCPLNFTILRQFDPGSHNRQRYDRNIECQYLVTGLRFVDSDYLRRTGNFLPPLNASESCWTDYQALVNEFVPNFDIRAKCGFQTSWISEGCTNVSTRSQFESQVGNTSLSDVAAACNQSLENGSPCAFCTTRMTLQASRLTGESIGNVSTCTAYPSIYVAAFVGPIDMGTAECLFSLGSPAKSSGKKKKTVILIVLVVCGVGLLVVVGGVWLLWHKYEKFMIRKRKKDASDKIEQGLGSALDSISGSTNLIKFKYEEISAATKNFSRDNIIGRGGYGNVYKGILDDGSEVALKRFKNCSAAGDANFAHEVEVIASVRHVNLVALRGYCIATTPLVGHQRIIVCDLMKNGSLHDHLFGSFEGKLSWPIRQRIALGTAKGLAYLHYGAQPTIIHRDIKANNILLDETFEAKVADFGLAKFTPEGMTHLSTRVAGTMGYLAPEYALYGQLTDKSDVYSFGVVLLELLSGKKALHVINDNQPSLVTDWAWELVRKGRPLDVIENDMPEKGSPEVLEKYVLIAVLCSHPQLHARPTMDQAVKMLETDISVPSIPERPMPLVANIDDIERYSSSGSIQLSTTGMATKEDVESDAQEGVRAPLMANVAGSASGSGGGNLWMVYLSTFVAICGSYEFGCCAGYSSPTQSAIQEDLSLSLSEYSVFGSILTFGAMVGAITIGPIADFLGRKGALRVSCAFCVAGWLAIYFSKAAWLLDIGRLLTGYGMGAFSYVVPIFVAEIAPKNLRGRLTAANQLMIVTGVSASFIIGVVVSWRTLALIGLIPCAVTLLGLFFIPESPRWLAKTGRHQDFEDALQKLRGKDADISEEAEEIQDYIATLDLLPKAKFLDLFQRRYWSSLIIGVGLMFCQQLGGINGVCFYVSDIFEQAGFSSSIGTITYAILQVIVTGIAAGVMDKAGRKPLILVSATGLVLGCLLTAVSFFLKVHELALDAVPILAVTGILLYIGAFSIGMGAVPWVVMSEIFPINIKGQAGSLATLVNWLCAWLCSYTFNYLMSWSSYGTFILYAGINALAILFVVALVPETKGKTLEQIQAAMNK</sequence>
<dbReference type="Proteomes" id="UP000327157">
    <property type="component" value="Chromosome 11"/>
</dbReference>